<feature type="compositionally biased region" description="Basic and acidic residues" evidence="1">
    <location>
        <begin position="50"/>
        <end position="66"/>
    </location>
</feature>
<name>A0ABX7R9L9_9GAMM</name>
<evidence type="ECO:0000256" key="2">
    <source>
        <dbReference type="SAM" id="Phobius"/>
    </source>
</evidence>
<organism evidence="4 5">
    <name type="scientific">Lysobacter arenosi</name>
    <dbReference type="NCBI Taxonomy" id="2795387"/>
    <lineage>
        <taxon>Bacteria</taxon>
        <taxon>Pseudomonadati</taxon>
        <taxon>Pseudomonadota</taxon>
        <taxon>Gammaproteobacteria</taxon>
        <taxon>Lysobacterales</taxon>
        <taxon>Lysobacteraceae</taxon>
        <taxon>Lysobacter</taxon>
    </lineage>
</organism>
<gene>
    <name evidence="4" type="ORF">HIV01_016175</name>
</gene>
<dbReference type="EMBL" id="CP071517">
    <property type="protein sequence ID" value="QSX74685.1"/>
    <property type="molecule type" value="Genomic_DNA"/>
</dbReference>
<feature type="region of interest" description="Disordered" evidence="1">
    <location>
        <begin position="49"/>
        <end position="76"/>
    </location>
</feature>
<keyword evidence="2" id="KW-1133">Transmembrane helix</keyword>
<evidence type="ECO:0000313" key="5">
    <source>
        <dbReference type="Proteomes" id="UP000663400"/>
    </source>
</evidence>
<keyword evidence="2" id="KW-0472">Membrane</keyword>
<feature type="domain" description="Low molecular weight protein antigen 6 PH" evidence="3">
    <location>
        <begin position="143"/>
        <end position="210"/>
    </location>
</feature>
<protein>
    <submittedName>
        <fullName evidence="4">PH domain-containing protein</fullName>
    </submittedName>
</protein>
<dbReference type="Proteomes" id="UP000663400">
    <property type="component" value="Chromosome"/>
</dbReference>
<evidence type="ECO:0000259" key="3">
    <source>
        <dbReference type="Pfam" id="PF10756"/>
    </source>
</evidence>
<sequence length="233" mass="25035">MRNPAGSISQQHVDRNSRAGAPGAQVVTLVPPEGEALLNARRSAVARAEQITHGRGSRDHVVEIGDRSTQAASDSFRPDQGGSLLAGEVLTLRMGKRCAWRLAAMGAVVIIAICALGSKAPAILTLVVAIYLGIAWVDGVGHRVRIGIGGVTALSILGNSRRLHWSDVRAVSFPRGEIVIHGEGSCRVRVPATFDGHRAAIRLLRIRLPRAALNQSRIGLETHYLCQWDDSEW</sequence>
<reference evidence="4 5" key="1">
    <citation type="submission" date="2021-02" db="EMBL/GenBank/DDBJ databases">
        <title>Lysobacter arenosi sp. nov., isolated from soil of gangwondo yeongwol, south Korea.</title>
        <authorList>
            <person name="Kim K.R."/>
            <person name="Kim K.H."/>
            <person name="Jeon C.O."/>
        </authorList>
    </citation>
    <scope>NUCLEOTIDE SEQUENCE [LARGE SCALE GENOMIC DNA]</scope>
    <source>
        <strain evidence="4 5">R7</strain>
    </source>
</reference>
<feature type="region of interest" description="Disordered" evidence="1">
    <location>
        <begin position="1"/>
        <end position="23"/>
    </location>
</feature>
<evidence type="ECO:0000256" key="1">
    <source>
        <dbReference type="SAM" id="MobiDB-lite"/>
    </source>
</evidence>
<dbReference type="RefSeq" id="WP_200608892.1">
    <property type="nucleotide sequence ID" value="NZ_CP071517.1"/>
</dbReference>
<evidence type="ECO:0000313" key="4">
    <source>
        <dbReference type="EMBL" id="QSX74685.1"/>
    </source>
</evidence>
<keyword evidence="2" id="KW-0812">Transmembrane</keyword>
<feature type="compositionally biased region" description="Polar residues" evidence="1">
    <location>
        <begin position="1"/>
        <end position="11"/>
    </location>
</feature>
<dbReference type="InterPro" id="IPR019692">
    <property type="entry name" value="CFP-6_PH"/>
</dbReference>
<proteinExistence type="predicted"/>
<feature type="transmembrane region" description="Helical" evidence="2">
    <location>
        <begin position="102"/>
        <end position="134"/>
    </location>
</feature>
<keyword evidence="5" id="KW-1185">Reference proteome</keyword>
<dbReference type="Pfam" id="PF10756">
    <property type="entry name" value="bPH_6"/>
    <property type="match status" value="1"/>
</dbReference>
<accession>A0ABX7R9L9</accession>